<dbReference type="Proteomes" id="UP000242664">
    <property type="component" value="Unassembled WGS sequence"/>
</dbReference>
<name>A0ABM9WVL5_VIBAE</name>
<keyword evidence="2" id="KW-1185">Reference proteome</keyword>
<evidence type="ECO:0000313" key="2">
    <source>
        <dbReference type="Proteomes" id="UP000242664"/>
    </source>
</evidence>
<organism evidence="1 2">
    <name type="scientific">Vibrio antiquarius (strain Ex25)</name>
    <dbReference type="NCBI Taxonomy" id="150340"/>
    <lineage>
        <taxon>Bacteria</taxon>
        <taxon>Pseudomonadati</taxon>
        <taxon>Pseudomonadota</taxon>
        <taxon>Gammaproteobacteria</taxon>
        <taxon>Vibrionales</taxon>
        <taxon>Vibrionaceae</taxon>
        <taxon>Vibrio</taxon>
        <taxon>Vibrio diabolicus subgroup</taxon>
    </lineage>
</organism>
<gene>
    <name evidence="1" type="ORF">VEx25_0645</name>
</gene>
<sequence length="37" mass="4314">MAVLTKSLTAMRKQQKPQLSILAQQIYKKSRLKWLIA</sequence>
<proteinExistence type="predicted"/>
<dbReference type="EMBL" id="DS267819">
    <property type="protein sequence ID" value="EDN57331.1"/>
    <property type="molecule type" value="Genomic_DNA"/>
</dbReference>
<accession>A0ABM9WVL5</accession>
<evidence type="ECO:0000313" key="1">
    <source>
        <dbReference type="EMBL" id="EDN57331.1"/>
    </source>
</evidence>
<reference evidence="2" key="1">
    <citation type="submission" date="2006-10" db="EMBL/GenBank/DDBJ databases">
        <authorList>
            <person name="Heidelberg J."/>
            <person name="Sebastian Y."/>
        </authorList>
    </citation>
    <scope>NUCLEOTIDE SEQUENCE [LARGE SCALE GENOMIC DNA]</scope>
    <source>
        <strain evidence="2">EX25</strain>
    </source>
</reference>
<protein>
    <submittedName>
        <fullName evidence="1">Uncharacterized protein</fullName>
    </submittedName>
</protein>